<dbReference type="PANTHER" id="PTHR43280">
    <property type="entry name" value="ARAC-FAMILY TRANSCRIPTIONAL REGULATOR"/>
    <property type="match status" value="1"/>
</dbReference>
<organism evidence="5 6">
    <name type="scientific">Oceanobacillus halophilus</name>
    <dbReference type="NCBI Taxonomy" id="930130"/>
    <lineage>
        <taxon>Bacteria</taxon>
        <taxon>Bacillati</taxon>
        <taxon>Bacillota</taxon>
        <taxon>Bacilli</taxon>
        <taxon>Bacillales</taxon>
        <taxon>Bacillaceae</taxon>
        <taxon>Oceanobacillus</taxon>
    </lineage>
</organism>
<dbReference type="InterPro" id="IPR020449">
    <property type="entry name" value="Tscrpt_reg_AraC-type_HTH"/>
</dbReference>
<protein>
    <submittedName>
        <fullName evidence="5">AraC family transcriptional regulator</fullName>
    </submittedName>
</protein>
<dbReference type="SMART" id="SM00342">
    <property type="entry name" value="HTH_ARAC"/>
    <property type="match status" value="1"/>
</dbReference>
<dbReference type="OrthoDB" id="2713997at2"/>
<keyword evidence="6" id="KW-1185">Reference proteome</keyword>
<dbReference type="Pfam" id="PF12833">
    <property type="entry name" value="HTH_18"/>
    <property type="match status" value="1"/>
</dbReference>
<dbReference type="PROSITE" id="PS01124">
    <property type="entry name" value="HTH_ARAC_FAMILY_2"/>
    <property type="match status" value="1"/>
</dbReference>
<evidence type="ECO:0000256" key="2">
    <source>
        <dbReference type="ARBA" id="ARBA00023125"/>
    </source>
</evidence>
<dbReference type="GO" id="GO:0043565">
    <property type="term" value="F:sequence-specific DNA binding"/>
    <property type="evidence" value="ECO:0007669"/>
    <property type="project" value="InterPro"/>
</dbReference>
<dbReference type="RefSeq" id="WP_121204839.1">
    <property type="nucleotide sequence ID" value="NZ_RBZP01000011.1"/>
</dbReference>
<dbReference type="InterPro" id="IPR018060">
    <property type="entry name" value="HTH_AraC"/>
</dbReference>
<dbReference type="Pfam" id="PF02311">
    <property type="entry name" value="AraC_binding"/>
    <property type="match status" value="1"/>
</dbReference>
<dbReference type="Proteomes" id="UP000269301">
    <property type="component" value="Unassembled WGS sequence"/>
</dbReference>
<evidence type="ECO:0000259" key="4">
    <source>
        <dbReference type="PROSITE" id="PS01124"/>
    </source>
</evidence>
<dbReference type="GO" id="GO:0003700">
    <property type="term" value="F:DNA-binding transcription factor activity"/>
    <property type="evidence" value="ECO:0007669"/>
    <property type="project" value="InterPro"/>
</dbReference>
<dbReference type="AlphaFoldDB" id="A0A494ZZC5"/>
<evidence type="ECO:0000256" key="3">
    <source>
        <dbReference type="ARBA" id="ARBA00023163"/>
    </source>
</evidence>
<keyword evidence="1" id="KW-0805">Transcription regulation</keyword>
<proteinExistence type="predicted"/>
<dbReference type="InterPro" id="IPR018062">
    <property type="entry name" value="HTH_AraC-typ_CS"/>
</dbReference>
<gene>
    <name evidence="5" type="ORF">D8M06_12990</name>
</gene>
<dbReference type="InterPro" id="IPR003313">
    <property type="entry name" value="AraC-bd"/>
</dbReference>
<dbReference type="SUPFAM" id="SSF46689">
    <property type="entry name" value="Homeodomain-like"/>
    <property type="match status" value="2"/>
</dbReference>
<dbReference type="EMBL" id="RBZP01000011">
    <property type="protein sequence ID" value="RKQ32294.1"/>
    <property type="molecule type" value="Genomic_DNA"/>
</dbReference>
<keyword evidence="2" id="KW-0238">DNA-binding</keyword>
<dbReference type="SUPFAM" id="SSF51215">
    <property type="entry name" value="Regulatory protein AraC"/>
    <property type="match status" value="1"/>
</dbReference>
<accession>A0A494ZZC5</accession>
<name>A0A494ZZC5_9BACI</name>
<sequence length="286" mass="33176">MDGPLIVNYRAHAIWDNLDYHSHREHYEIYLFHSGSCRYLIHNQIYDLEPGDILLMDGLALHKPNVPPHSEYVRSTIHFSPQWMKGLLGEIGGNYLLEVFEKLHHCLIRTKGNEEFNHLEKVVSRLEEIKRKEGLADKNAELEMKALLLQVLSIVHRLGQLESIKVTDDKAEKAEHAENIAEYIQSNYMRKLSIDSISEALNISKSYVSHVFKEMTGFTIMEYVMGSRLMQAKYLLEAEPDKALKDIANESGFESVSHFSRYFKSKVGVTAKEYRRERLKIYSEES</sequence>
<dbReference type="InterPro" id="IPR014710">
    <property type="entry name" value="RmlC-like_jellyroll"/>
</dbReference>
<dbReference type="InterPro" id="IPR009057">
    <property type="entry name" value="Homeodomain-like_sf"/>
</dbReference>
<dbReference type="InterPro" id="IPR037923">
    <property type="entry name" value="HTH-like"/>
</dbReference>
<feature type="domain" description="HTH araC/xylS-type" evidence="4">
    <location>
        <begin position="178"/>
        <end position="277"/>
    </location>
</feature>
<dbReference type="Gene3D" id="2.60.120.10">
    <property type="entry name" value="Jelly Rolls"/>
    <property type="match status" value="1"/>
</dbReference>
<evidence type="ECO:0000313" key="6">
    <source>
        <dbReference type="Proteomes" id="UP000269301"/>
    </source>
</evidence>
<dbReference type="Gene3D" id="1.10.10.60">
    <property type="entry name" value="Homeodomain-like"/>
    <property type="match status" value="2"/>
</dbReference>
<dbReference type="PRINTS" id="PR00032">
    <property type="entry name" value="HTHARAC"/>
</dbReference>
<keyword evidence="3" id="KW-0804">Transcription</keyword>
<evidence type="ECO:0000313" key="5">
    <source>
        <dbReference type="EMBL" id="RKQ32294.1"/>
    </source>
</evidence>
<comment type="caution">
    <text evidence="5">The sequence shown here is derived from an EMBL/GenBank/DDBJ whole genome shotgun (WGS) entry which is preliminary data.</text>
</comment>
<dbReference type="PANTHER" id="PTHR43280:SF28">
    <property type="entry name" value="HTH-TYPE TRANSCRIPTIONAL ACTIVATOR RHAS"/>
    <property type="match status" value="1"/>
</dbReference>
<dbReference type="PROSITE" id="PS00041">
    <property type="entry name" value="HTH_ARAC_FAMILY_1"/>
    <property type="match status" value="1"/>
</dbReference>
<evidence type="ECO:0000256" key="1">
    <source>
        <dbReference type="ARBA" id="ARBA00023015"/>
    </source>
</evidence>
<reference evidence="5 6" key="1">
    <citation type="journal article" date="2016" name="Int. J. Syst. Evol. Microbiol.">
        <title>Oceanobacillus halophilus sp. nov., a novel moderately halophilic bacterium from a hypersaline lake.</title>
        <authorList>
            <person name="Amoozegar M.A."/>
            <person name="Bagheri M."/>
            <person name="Makhdoumi A."/>
            <person name="Nikou M.M."/>
            <person name="Fazeli S.A.S."/>
            <person name="Schumann P."/>
            <person name="Sproer C."/>
            <person name="Sanchez-Porro C."/>
            <person name="Ventosa A."/>
        </authorList>
    </citation>
    <scope>NUCLEOTIDE SEQUENCE [LARGE SCALE GENOMIC DNA]</scope>
    <source>
        <strain evidence="5 6">DSM 23996</strain>
    </source>
</reference>